<keyword evidence="3" id="KW-1185">Reference proteome</keyword>
<feature type="non-terminal residue" evidence="2">
    <location>
        <position position="1"/>
    </location>
</feature>
<evidence type="ECO:0000313" key="3">
    <source>
        <dbReference type="Proteomes" id="UP000789570"/>
    </source>
</evidence>
<dbReference type="AlphaFoldDB" id="A0A9N9ERF1"/>
<reference evidence="2" key="1">
    <citation type="submission" date="2021-06" db="EMBL/GenBank/DDBJ databases">
        <authorList>
            <person name="Kallberg Y."/>
            <person name="Tangrot J."/>
            <person name="Rosling A."/>
        </authorList>
    </citation>
    <scope>NUCLEOTIDE SEQUENCE</scope>
    <source>
        <strain evidence="2">UK204</strain>
    </source>
</reference>
<gene>
    <name evidence="2" type="ORF">FCALED_LOCUS12761</name>
</gene>
<keyword evidence="1" id="KW-0732">Signal</keyword>
<sequence length="73" mass="8539">SIEGFQFILLSVLDLAPVVDSTLQYEEVSYVCVTTEKELEDEYNKYKDFFVKYHHENPTATTDCYEKYLQTVG</sequence>
<protein>
    <submittedName>
        <fullName evidence="2">15605_t:CDS:1</fullName>
    </submittedName>
</protein>
<accession>A0A9N9ERF1</accession>
<proteinExistence type="predicted"/>
<dbReference type="Proteomes" id="UP000789570">
    <property type="component" value="Unassembled WGS sequence"/>
</dbReference>
<evidence type="ECO:0000256" key="1">
    <source>
        <dbReference type="SAM" id="SignalP"/>
    </source>
</evidence>
<organism evidence="2 3">
    <name type="scientific">Funneliformis caledonium</name>
    <dbReference type="NCBI Taxonomy" id="1117310"/>
    <lineage>
        <taxon>Eukaryota</taxon>
        <taxon>Fungi</taxon>
        <taxon>Fungi incertae sedis</taxon>
        <taxon>Mucoromycota</taxon>
        <taxon>Glomeromycotina</taxon>
        <taxon>Glomeromycetes</taxon>
        <taxon>Glomerales</taxon>
        <taxon>Glomeraceae</taxon>
        <taxon>Funneliformis</taxon>
    </lineage>
</organism>
<feature type="non-terminal residue" evidence="2">
    <location>
        <position position="73"/>
    </location>
</feature>
<comment type="caution">
    <text evidence="2">The sequence shown here is derived from an EMBL/GenBank/DDBJ whole genome shotgun (WGS) entry which is preliminary data.</text>
</comment>
<feature type="signal peptide" evidence="1">
    <location>
        <begin position="1"/>
        <end position="21"/>
    </location>
</feature>
<dbReference type="EMBL" id="CAJVPQ010006564">
    <property type="protein sequence ID" value="CAG8686144.1"/>
    <property type="molecule type" value="Genomic_DNA"/>
</dbReference>
<name>A0A9N9ERF1_9GLOM</name>
<feature type="chain" id="PRO_5040460534" evidence="1">
    <location>
        <begin position="22"/>
        <end position="73"/>
    </location>
</feature>
<dbReference type="OrthoDB" id="2423513at2759"/>
<evidence type="ECO:0000313" key="2">
    <source>
        <dbReference type="EMBL" id="CAG8686144.1"/>
    </source>
</evidence>